<dbReference type="EMBL" id="RZUL01000001">
    <property type="protein sequence ID" value="RVT44019.1"/>
    <property type="molecule type" value="Genomic_DNA"/>
</dbReference>
<dbReference type="PANTHER" id="PTHR12526:SF636">
    <property type="entry name" value="BLL3647 PROTEIN"/>
    <property type="match status" value="1"/>
</dbReference>
<evidence type="ECO:0000313" key="3">
    <source>
        <dbReference type="EMBL" id="RVT44019.1"/>
    </source>
</evidence>
<sequence length="426" mass="46516">MKIRHGRRMQCAPPPRVSSRPATREGDIATDAGALQVLTFLHAPGPGGVERIALRLIAGWQRAGTTVHLVLGDPDGPMADDRIAGSVVPVPFRRPARVLNWRTLAMLRACLRAVRTRRPDIIFCPGNSYTIIAVLLKIRLGQHCPPILAKISNDLIRADMPVPLRACYTMWLRIQGRAIDHFAVLSEPMARETVTRLRIDPARVHVVPNPVLSLADLDRCAQLPRTASHGGGRRFVAVGRLEPQKNYPLMLRAFAAASRPEDRLTIYGDGRERAALHALARRLGIDTRVDFAGFRADILKRLSDHDVLLLSSRYEGQPGAVVEALARGIAIIATRCCGSMAPLLDDGALGALVPRDDEQAFAQAIRMARPTPMDSSRAREKAAAFTLESAVPAYDRLFRHILNGAPAGQRGAAHPPARHSLEAQPS</sequence>
<dbReference type="Gene3D" id="3.40.50.2000">
    <property type="entry name" value="Glycogen Phosphorylase B"/>
    <property type="match status" value="2"/>
</dbReference>
<feature type="domain" description="Glycosyltransferase subfamily 4-like N-terminal" evidence="2">
    <location>
        <begin position="46"/>
        <end position="211"/>
    </location>
</feature>
<accession>A0A437JDL2</accession>
<organism evidence="3 4">
    <name type="scientific">Sphingobium algorifonticola</name>
    <dbReference type="NCBI Taxonomy" id="2008318"/>
    <lineage>
        <taxon>Bacteria</taxon>
        <taxon>Pseudomonadati</taxon>
        <taxon>Pseudomonadota</taxon>
        <taxon>Alphaproteobacteria</taxon>
        <taxon>Sphingomonadales</taxon>
        <taxon>Sphingomonadaceae</taxon>
        <taxon>Sphingobium</taxon>
    </lineage>
</organism>
<gene>
    <name evidence="3" type="ORF">ENE74_03405</name>
</gene>
<evidence type="ECO:0000259" key="2">
    <source>
        <dbReference type="Pfam" id="PF13439"/>
    </source>
</evidence>
<keyword evidence="3" id="KW-0808">Transferase</keyword>
<evidence type="ECO:0000313" key="4">
    <source>
        <dbReference type="Proteomes" id="UP000282977"/>
    </source>
</evidence>
<dbReference type="AlphaFoldDB" id="A0A437JDL2"/>
<evidence type="ECO:0000256" key="1">
    <source>
        <dbReference type="SAM" id="MobiDB-lite"/>
    </source>
</evidence>
<dbReference type="Proteomes" id="UP000282977">
    <property type="component" value="Unassembled WGS sequence"/>
</dbReference>
<feature type="region of interest" description="Disordered" evidence="1">
    <location>
        <begin position="407"/>
        <end position="426"/>
    </location>
</feature>
<reference evidence="3 4" key="1">
    <citation type="submission" date="2019-01" db="EMBL/GenBank/DDBJ databases">
        <authorList>
            <person name="Chen W.-M."/>
        </authorList>
    </citation>
    <scope>NUCLEOTIDE SEQUENCE [LARGE SCALE GENOMIC DNA]</scope>
    <source>
        <strain evidence="3 4">TLA-22</strain>
    </source>
</reference>
<feature type="region of interest" description="Disordered" evidence="1">
    <location>
        <begin position="1"/>
        <end position="24"/>
    </location>
</feature>
<protein>
    <submittedName>
        <fullName evidence="3">Glycosyltransferase</fullName>
    </submittedName>
</protein>
<dbReference type="SUPFAM" id="SSF53756">
    <property type="entry name" value="UDP-Glycosyltransferase/glycogen phosphorylase"/>
    <property type="match status" value="1"/>
</dbReference>
<name>A0A437JDL2_9SPHN</name>
<comment type="caution">
    <text evidence="3">The sequence shown here is derived from an EMBL/GenBank/DDBJ whole genome shotgun (WGS) entry which is preliminary data.</text>
</comment>
<dbReference type="CDD" id="cd03811">
    <property type="entry name" value="GT4_GT28_WabH-like"/>
    <property type="match status" value="1"/>
</dbReference>
<dbReference type="InterPro" id="IPR028098">
    <property type="entry name" value="Glyco_trans_4-like_N"/>
</dbReference>
<keyword evidence="4" id="KW-1185">Reference proteome</keyword>
<proteinExistence type="predicted"/>
<dbReference type="OrthoDB" id="9790710at2"/>
<dbReference type="PANTHER" id="PTHR12526">
    <property type="entry name" value="GLYCOSYLTRANSFERASE"/>
    <property type="match status" value="1"/>
</dbReference>
<dbReference type="GO" id="GO:0016757">
    <property type="term" value="F:glycosyltransferase activity"/>
    <property type="evidence" value="ECO:0007669"/>
    <property type="project" value="UniProtKB-ARBA"/>
</dbReference>
<dbReference type="Pfam" id="PF13692">
    <property type="entry name" value="Glyco_trans_1_4"/>
    <property type="match status" value="1"/>
</dbReference>
<dbReference type="Pfam" id="PF13439">
    <property type="entry name" value="Glyco_transf_4"/>
    <property type="match status" value="1"/>
</dbReference>